<evidence type="ECO:0000256" key="1">
    <source>
        <dbReference type="PIRSR" id="PIRSR015753-1"/>
    </source>
</evidence>
<dbReference type="EMBL" id="CANTFK010000980">
    <property type="protein sequence ID" value="CAI5736166.1"/>
    <property type="molecule type" value="Genomic_DNA"/>
</dbReference>
<evidence type="ECO:0000313" key="7">
    <source>
        <dbReference type="Proteomes" id="UP001157938"/>
    </source>
</evidence>
<dbReference type="GO" id="GO:0005737">
    <property type="term" value="C:cytoplasm"/>
    <property type="evidence" value="ECO:0007669"/>
    <property type="project" value="TreeGrafter"/>
</dbReference>
<feature type="binding site" evidence="2">
    <location>
        <position position="92"/>
    </location>
    <ligand>
        <name>glutathione</name>
        <dbReference type="ChEBI" id="CHEBI:57925"/>
    </ligand>
</feature>
<evidence type="ECO:0000313" key="8">
    <source>
        <dbReference type="Proteomes" id="UP001159659"/>
    </source>
</evidence>
<dbReference type="CDD" id="cd03190">
    <property type="entry name" value="GST_C_Omega_like"/>
    <property type="match status" value="1"/>
</dbReference>
<reference evidence="5 7" key="1">
    <citation type="submission" date="2021-11" db="EMBL/GenBank/DDBJ databases">
        <authorList>
            <person name="Islam A."/>
            <person name="Islam S."/>
            <person name="Flora M.S."/>
            <person name="Rahman M."/>
            <person name="Ziaur R.M."/>
            <person name="Epstein J.H."/>
            <person name="Hassan M."/>
            <person name="Klassen M."/>
            <person name="Woodard K."/>
            <person name="Webb A."/>
            <person name="Webby R.J."/>
            <person name="El Zowalaty M.E."/>
        </authorList>
    </citation>
    <scope>NUCLEOTIDE SEQUENCE [LARGE SCALE GENOMIC DNA]</scope>
    <source>
        <strain evidence="5">Pf1</strain>
    </source>
</reference>
<dbReference type="Pfam" id="PF13409">
    <property type="entry name" value="GST_N_2"/>
    <property type="match status" value="1"/>
</dbReference>
<dbReference type="SFLD" id="SFLDG01148">
    <property type="entry name" value="Xi_(cytGST)"/>
    <property type="match status" value="1"/>
</dbReference>
<accession>A0AAV0UH94</accession>
<dbReference type="InterPro" id="IPR036249">
    <property type="entry name" value="Thioredoxin-like_sf"/>
</dbReference>
<dbReference type="AlphaFoldDB" id="A0AAV0UH94"/>
<reference evidence="6" key="2">
    <citation type="submission" date="2022-12" db="EMBL/GenBank/DDBJ databases">
        <authorList>
            <person name="Webb A."/>
        </authorList>
    </citation>
    <scope>NUCLEOTIDE SEQUENCE</scope>
    <source>
        <strain evidence="6">Pf2</strain>
    </source>
</reference>
<dbReference type="InterPro" id="IPR047047">
    <property type="entry name" value="GST_Omega-like_C"/>
</dbReference>
<dbReference type="SUPFAM" id="SSF47616">
    <property type="entry name" value="GST C-terminal domain-like"/>
    <property type="match status" value="1"/>
</dbReference>
<evidence type="ECO:0000259" key="4">
    <source>
        <dbReference type="PROSITE" id="PS50405"/>
    </source>
</evidence>
<dbReference type="Pfam" id="PF13410">
    <property type="entry name" value="GST_C_2"/>
    <property type="match status" value="1"/>
</dbReference>
<evidence type="ECO:0000313" key="5">
    <source>
        <dbReference type="EMBL" id="CAH0492229.1"/>
    </source>
</evidence>
<dbReference type="InterPro" id="IPR004045">
    <property type="entry name" value="Glutathione_S-Trfase_N"/>
</dbReference>
<feature type="site" description="Lowers pKa of active site Cys" evidence="3">
    <location>
        <position position="307"/>
    </location>
</feature>
<keyword evidence="7" id="KW-1185">Reference proteome</keyword>
<feature type="binding site" evidence="2">
    <location>
        <begin position="141"/>
        <end position="144"/>
    </location>
    <ligand>
        <name>glutathione</name>
        <dbReference type="ChEBI" id="CHEBI:57925"/>
    </ligand>
</feature>
<evidence type="ECO:0000256" key="2">
    <source>
        <dbReference type="PIRSR" id="PIRSR015753-2"/>
    </source>
</evidence>
<dbReference type="Gene3D" id="1.20.1050.10">
    <property type="match status" value="1"/>
</dbReference>
<evidence type="ECO:0000256" key="3">
    <source>
        <dbReference type="PIRSR" id="PIRSR015753-3"/>
    </source>
</evidence>
<dbReference type="PANTHER" id="PTHR32419">
    <property type="entry name" value="GLUTATHIONYL-HYDROQUINONE REDUCTASE"/>
    <property type="match status" value="1"/>
</dbReference>
<dbReference type="PROSITE" id="PS50405">
    <property type="entry name" value="GST_CTER"/>
    <property type="match status" value="1"/>
</dbReference>
<feature type="active site" description="Proton donor/acceptor" evidence="1">
    <location>
        <position position="206"/>
    </location>
</feature>
<protein>
    <recommendedName>
        <fullName evidence="4">GST C-terminal domain-containing protein</fullName>
    </recommendedName>
</protein>
<organism evidence="6 8">
    <name type="scientific">Peronospora farinosa</name>
    <dbReference type="NCBI Taxonomy" id="134698"/>
    <lineage>
        <taxon>Eukaryota</taxon>
        <taxon>Sar</taxon>
        <taxon>Stramenopiles</taxon>
        <taxon>Oomycota</taxon>
        <taxon>Peronosporomycetes</taxon>
        <taxon>Peronosporales</taxon>
        <taxon>Peronosporaceae</taxon>
        <taxon>Peronospora</taxon>
    </lineage>
</organism>
<feature type="site" description="Lowers pKa of active site Cys" evidence="3">
    <location>
        <position position="264"/>
    </location>
</feature>
<name>A0AAV0UH94_9STRA</name>
<dbReference type="InterPro" id="IPR016639">
    <property type="entry name" value="GST_Omega/GSH"/>
</dbReference>
<feature type="active site" description="Nucleophile" evidence="1">
    <location>
        <position position="49"/>
    </location>
</feature>
<evidence type="ECO:0000313" key="6">
    <source>
        <dbReference type="EMBL" id="CAI5736166.1"/>
    </source>
</evidence>
<dbReference type="Proteomes" id="UP001159659">
    <property type="component" value="Unassembled WGS sequence"/>
</dbReference>
<dbReference type="FunFam" id="3.40.30.10:FF:000499">
    <property type="entry name" value="Glutathione S-transferase"/>
    <property type="match status" value="1"/>
</dbReference>
<sequence length="350" mass="40205">MMSKSMWAVSEKGTFVRDASKFRNWIEFTADAEFPAAVDRYHLYVSLACPWAHRCLATLYMKGLQNIIGLSVVHPVFQRTRPNDPEDEHMSWAFVDPKTTPSLPGPSGLGQYSSEGAIPDTVNNAQYVRDLYEMCSKGNTRYTVPVLWDKVRKTIVSNESADIIRMLNSSFNAIVPSKVDLYPAKFRENINTINEWVYNDINNGVYKCGFSSTQVAYDEAVTKLFKSLDRVEEILSKQRFLVGDVFTEADLRLFSTLIRFDEVYYVHFKTNKKMIKEYPNLLNYTREIYQYPPVTKSVSMQHIKFHYYGSHTHLNAFGIVPAGPNVDYSLKHNRDRFTSATLPEFPVSSN</sequence>
<dbReference type="SFLD" id="SFLDS00019">
    <property type="entry name" value="Glutathione_Transferase_(cytos"/>
    <property type="match status" value="1"/>
</dbReference>
<dbReference type="SUPFAM" id="SSF52833">
    <property type="entry name" value="Thioredoxin-like"/>
    <property type="match status" value="1"/>
</dbReference>
<dbReference type="SFLD" id="SFLDG01206">
    <property type="entry name" value="Xi.1"/>
    <property type="match status" value="1"/>
</dbReference>
<dbReference type="InterPro" id="IPR010987">
    <property type="entry name" value="Glutathione-S-Trfase_C-like"/>
</dbReference>
<dbReference type="Gene3D" id="3.40.30.10">
    <property type="entry name" value="Glutaredoxin"/>
    <property type="match status" value="1"/>
</dbReference>
<proteinExistence type="predicted"/>
<feature type="domain" description="GST C-terminal" evidence="4">
    <location>
        <begin position="183"/>
        <end position="310"/>
    </location>
</feature>
<feature type="binding site" evidence="2">
    <location>
        <begin position="159"/>
        <end position="160"/>
    </location>
    <ligand>
        <name>glutathione</name>
        <dbReference type="ChEBI" id="CHEBI:57925"/>
    </ligand>
</feature>
<dbReference type="EMBL" id="CAKLBC010001475">
    <property type="protein sequence ID" value="CAH0492229.1"/>
    <property type="molecule type" value="Genomic_DNA"/>
</dbReference>
<dbReference type="InterPro" id="IPR036282">
    <property type="entry name" value="Glutathione-S-Trfase_C_sf"/>
</dbReference>
<dbReference type="PIRSF" id="PIRSF015753">
    <property type="entry name" value="GST"/>
    <property type="match status" value="1"/>
</dbReference>
<gene>
    <name evidence="5" type="ORF">PFR001_LOCUS7441</name>
    <name evidence="6" type="ORF">PFR002_LOCUS7988</name>
</gene>
<dbReference type="PANTHER" id="PTHR32419:SF6">
    <property type="entry name" value="GLUTATHIONE S-TRANSFERASE OMEGA-LIKE 1-RELATED"/>
    <property type="match status" value="1"/>
</dbReference>
<dbReference type="Proteomes" id="UP001157938">
    <property type="component" value="Unassembled WGS sequence"/>
</dbReference>
<dbReference type="InterPro" id="IPR040079">
    <property type="entry name" value="Glutathione_S-Trfase"/>
</dbReference>
<comment type="caution">
    <text evidence="6">The sequence shown here is derived from an EMBL/GenBank/DDBJ whole genome shotgun (WGS) entry which is preliminary data.</text>
</comment>
<dbReference type="GO" id="GO:0004364">
    <property type="term" value="F:glutathione transferase activity"/>
    <property type="evidence" value="ECO:0007669"/>
    <property type="project" value="InterPro"/>
</dbReference>